<dbReference type="KEGG" id="eaj:Q3M24_20030"/>
<feature type="transmembrane region" description="Helical" evidence="11">
    <location>
        <begin position="30"/>
        <end position="56"/>
    </location>
</feature>
<protein>
    <submittedName>
        <fullName evidence="14">Chloride channel protein</fullName>
    </submittedName>
</protein>
<dbReference type="PRINTS" id="PR00762">
    <property type="entry name" value="CLCHANNEL"/>
</dbReference>
<comment type="subcellular location">
    <subcellularLocation>
        <location evidence="1">Membrane</location>
        <topology evidence="1">Multi-pass membrane protein</topology>
    </subcellularLocation>
</comment>
<name>A0AAU8LUM6_9BACT</name>
<dbReference type="Gene3D" id="3.30.70.1450">
    <property type="entry name" value="Regulator of K+ conductance, C-terminal domain"/>
    <property type="match status" value="1"/>
</dbReference>
<organism evidence="14">
    <name type="scientific">Candidatus Electrothrix aestuarii</name>
    <dbReference type="NCBI Taxonomy" id="3062594"/>
    <lineage>
        <taxon>Bacteria</taxon>
        <taxon>Pseudomonadati</taxon>
        <taxon>Thermodesulfobacteriota</taxon>
        <taxon>Desulfobulbia</taxon>
        <taxon>Desulfobulbales</taxon>
        <taxon>Desulfobulbaceae</taxon>
        <taxon>Candidatus Electrothrix</taxon>
    </lineage>
</organism>
<feature type="domain" description="RCK C-terminal" evidence="12">
    <location>
        <begin position="603"/>
        <end position="691"/>
    </location>
</feature>
<dbReference type="GO" id="GO:0005254">
    <property type="term" value="F:chloride channel activity"/>
    <property type="evidence" value="ECO:0007669"/>
    <property type="project" value="UniProtKB-KW"/>
</dbReference>
<dbReference type="Pfam" id="PF00571">
    <property type="entry name" value="CBS"/>
    <property type="match status" value="1"/>
</dbReference>
<dbReference type="PROSITE" id="PS51371">
    <property type="entry name" value="CBS"/>
    <property type="match status" value="2"/>
</dbReference>
<feature type="transmembrane region" description="Helical" evidence="11">
    <location>
        <begin position="409"/>
        <end position="429"/>
    </location>
</feature>
<feature type="transmembrane region" description="Helical" evidence="11">
    <location>
        <begin position="378"/>
        <end position="403"/>
    </location>
</feature>
<dbReference type="InterPro" id="IPR014743">
    <property type="entry name" value="Cl-channel_core"/>
</dbReference>
<evidence type="ECO:0000256" key="7">
    <source>
        <dbReference type="ARBA" id="ARBA00023173"/>
    </source>
</evidence>
<reference evidence="14" key="2">
    <citation type="submission" date="2024-06" db="EMBL/GenBank/DDBJ databases">
        <authorList>
            <person name="Plum-Jensen L.E."/>
            <person name="Schramm A."/>
            <person name="Marshall I.P.G."/>
        </authorList>
    </citation>
    <scope>NUCLEOTIDE SEQUENCE</scope>
    <source>
        <strain evidence="14">Rat1</strain>
    </source>
</reference>
<evidence type="ECO:0000256" key="1">
    <source>
        <dbReference type="ARBA" id="ARBA00004141"/>
    </source>
</evidence>
<dbReference type="GO" id="GO:0006813">
    <property type="term" value="P:potassium ion transport"/>
    <property type="evidence" value="ECO:0007669"/>
    <property type="project" value="InterPro"/>
</dbReference>
<reference evidence="14" key="1">
    <citation type="journal article" date="2024" name="Syst. Appl. Microbiol.">
        <title>First single-strain enrichments of Electrothrix cable bacteria, description of E. aestuarii sp. nov. and E. rattekaaiensis sp. nov., and proposal of a cable bacteria taxonomy following the rules of the SeqCode.</title>
        <authorList>
            <person name="Plum-Jensen L.E."/>
            <person name="Schramm A."/>
            <person name="Marshall I.P.G."/>
        </authorList>
    </citation>
    <scope>NUCLEOTIDE SEQUENCE</scope>
    <source>
        <strain evidence="14">Rat1</strain>
    </source>
</reference>
<evidence type="ECO:0000313" key="14">
    <source>
        <dbReference type="EMBL" id="XCN72554.1"/>
    </source>
</evidence>
<keyword evidence="9" id="KW-0407">Ion channel</keyword>
<dbReference type="CDD" id="cd00400">
    <property type="entry name" value="Voltage_gated_ClC"/>
    <property type="match status" value="1"/>
</dbReference>
<dbReference type="GO" id="GO:0034707">
    <property type="term" value="C:chloride channel complex"/>
    <property type="evidence" value="ECO:0007669"/>
    <property type="project" value="UniProtKB-KW"/>
</dbReference>
<feature type="transmembrane region" description="Helical" evidence="11">
    <location>
        <begin position="346"/>
        <end position="366"/>
    </location>
</feature>
<keyword evidence="10" id="KW-0129">CBS domain</keyword>
<feature type="domain" description="CBS" evidence="13">
    <location>
        <begin position="530"/>
        <end position="591"/>
    </location>
</feature>
<evidence type="ECO:0000256" key="4">
    <source>
        <dbReference type="ARBA" id="ARBA00022989"/>
    </source>
</evidence>
<sequence>MIRLTQSILLRCKGLLTEQLQHLRMTEHTFMVIVAVIIGLLGGFGAIFFRFAIRFFEAVFFGSWEYSLDYALQLPWYVKLLAPAAGGLIVGPIVFYFAREARGHGVPEVMESIVLRGGAIRPRVMIAKVFASAVSIGSGGSVGREGPIVQIGSAIGSSLGQALKVTGSRLRTFVACGTAAGIAATFNAPIAGALFAMEVILSDFGISQFSPIVVSSVTATVVSRHFIGDFSAFILPSYELVSVFEMIPYFILGILSAFVALGFISILYKTEDLFETLRIPPLLKPILGGLIIGAIGIFFPHIFGVGYDTISLALNGEMLGFFMLFLVGLKIIATSITIGSGGSGGVFAPSLFLGANLGGFVGSIVHSLAPSLTASPGAYALVGMGAVASGAMHAPITSILIIFELTNDYRIILPLMIACIISVLTTTRLKKDSIYTLKLSRRGINLFQGQEVNVLRSLQVSKVMKTNFVQIAPDTSLRELMDLTVSSPHSNFFVVNGQGQLIGIISIHDVRRLIYEYDALAGLVLAYDLMKPIQQYFTQTDTLDIVIKALGQINIDEFPVVKNEKDLQLLGTVAKEDVIGAYNQEMLKRDMITSVSRSLSSTGKFKQIELTDGQILCELEVPGAFIGKTLQELNLRSRFGTEVIMIKQNFNTEVKEKQHIMVPRPDYHFAFGDSILVMASQENVKKLRESR</sequence>
<evidence type="ECO:0000256" key="2">
    <source>
        <dbReference type="ARBA" id="ARBA00022448"/>
    </source>
</evidence>
<feature type="transmembrane region" description="Helical" evidence="11">
    <location>
        <begin position="247"/>
        <end position="266"/>
    </location>
</feature>
<dbReference type="PANTHER" id="PTHR43427">
    <property type="entry name" value="CHLORIDE CHANNEL PROTEIN CLC-E"/>
    <property type="match status" value="1"/>
</dbReference>
<accession>A0AAU8LUM6</accession>
<evidence type="ECO:0000256" key="3">
    <source>
        <dbReference type="ARBA" id="ARBA00022692"/>
    </source>
</evidence>
<dbReference type="EMBL" id="CP159373">
    <property type="protein sequence ID" value="XCN72554.1"/>
    <property type="molecule type" value="Genomic_DNA"/>
</dbReference>
<keyword evidence="6 11" id="KW-0472">Membrane</keyword>
<keyword evidence="5" id="KW-0406">Ion transport</keyword>
<dbReference type="InterPro" id="IPR036721">
    <property type="entry name" value="RCK_C_sf"/>
</dbReference>
<dbReference type="InterPro" id="IPR001807">
    <property type="entry name" value="ClC"/>
</dbReference>
<proteinExistence type="predicted"/>
<evidence type="ECO:0000256" key="5">
    <source>
        <dbReference type="ARBA" id="ARBA00023065"/>
    </source>
</evidence>
<dbReference type="InterPro" id="IPR000644">
    <property type="entry name" value="CBS_dom"/>
</dbReference>
<feature type="transmembrane region" description="Helical" evidence="11">
    <location>
        <begin position="173"/>
        <end position="197"/>
    </location>
</feature>
<feature type="transmembrane region" description="Helical" evidence="11">
    <location>
        <begin position="286"/>
        <end position="307"/>
    </location>
</feature>
<dbReference type="SUPFAM" id="SSF116726">
    <property type="entry name" value="TrkA C-terminal domain-like"/>
    <property type="match status" value="1"/>
</dbReference>
<dbReference type="GO" id="GO:0008324">
    <property type="term" value="F:monoatomic cation transmembrane transporter activity"/>
    <property type="evidence" value="ECO:0007669"/>
    <property type="project" value="InterPro"/>
</dbReference>
<gene>
    <name evidence="14" type="ORF">Q3M24_20030</name>
</gene>
<evidence type="ECO:0000256" key="9">
    <source>
        <dbReference type="ARBA" id="ARBA00023303"/>
    </source>
</evidence>
<dbReference type="Gene3D" id="1.10.3080.10">
    <property type="entry name" value="Clc chloride channel"/>
    <property type="match status" value="1"/>
</dbReference>
<dbReference type="SMART" id="SM00116">
    <property type="entry name" value="CBS"/>
    <property type="match status" value="2"/>
</dbReference>
<evidence type="ECO:0000256" key="8">
    <source>
        <dbReference type="ARBA" id="ARBA00023214"/>
    </source>
</evidence>
<keyword evidence="7" id="KW-0869">Chloride channel</keyword>
<dbReference type="PROSITE" id="PS51202">
    <property type="entry name" value="RCK_C"/>
    <property type="match status" value="1"/>
</dbReference>
<dbReference type="Gene3D" id="3.10.580.10">
    <property type="entry name" value="CBS-domain"/>
    <property type="match status" value="1"/>
</dbReference>
<dbReference type="SUPFAM" id="SSF81340">
    <property type="entry name" value="Clc chloride channel"/>
    <property type="match status" value="1"/>
</dbReference>
<evidence type="ECO:0000256" key="6">
    <source>
        <dbReference type="ARBA" id="ARBA00023136"/>
    </source>
</evidence>
<keyword evidence="3 11" id="KW-0812">Transmembrane</keyword>
<dbReference type="InterPro" id="IPR046342">
    <property type="entry name" value="CBS_dom_sf"/>
</dbReference>
<dbReference type="Pfam" id="PF02080">
    <property type="entry name" value="TrkA_C"/>
    <property type="match status" value="1"/>
</dbReference>
<feature type="transmembrane region" description="Helical" evidence="11">
    <location>
        <begin position="319"/>
        <end position="340"/>
    </location>
</feature>
<evidence type="ECO:0000259" key="12">
    <source>
        <dbReference type="PROSITE" id="PS51202"/>
    </source>
</evidence>
<evidence type="ECO:0000259" key="13">
    <source>
        <dbReference type="PROSITE" id="PS51371"/>
    </source>
</evidence>
<dbReference type="SUPFAM" id="SSF54631">
    <property type="entry name" value="CBS-domain pair"/>
    <property type="match status" value="1"/>
</dbReference>
<keyword evidence="8" id="KW-0868">Chloride</keyword>
<dbReference type="InterPro" id="IPR050368">
    <property type="entry name" value="ClC-type_chloride_channel"/>
</dbReference>
<feature type="domain" description="CBS" evidence="13">
    <location>
        <begin position="464"/>
        <end position="520"/>
    </location>
</feature>
<evidence type="ECO:0000256" key="11">
    <source>
        <dbReference type="SAM" id="Phobius"/>
    </source>
</evidence>
<feature type="transmembrane region" description="Helical" evidence="11">
    <location>
        <begin position="76"/>
        <end position="98"/>
    </location>
</feature>
<dbReference type="AlphaFoldDB" id="A0AAU8LUM6"/>
<dbReference type="PANTHER" id="PTHR43427:SF6">
    <property type="entry name" value="CHLORIDE CHANNEL PROTEIN CLC-E"/>
    <property type="match status" value="1"/>
</dbReference>
<dbReference type="InterPro" id="IPR006037">
    <property type="entry name" value="RCK_C"/>
</dbReference>
<dbReference type="Pfam" id="PF00654">
    <property type="entry name" value="Voltage_CLC"/>
    <property type="match status" value="1"/>
</dbReference>
<keyword evidence="4 11" id="KW-1133">Transmembrane helix</keyword>
<keyword evidence="2" id="KW-0813">Transport</keyword>
<dbReference type="FunFam" id="1.10.3080.10:FF:000018">
    <property type="entry name" value="Chloride transporter, ClC family"/>
    <property type="match status" value="1"/>
</dbReference>
<evidence type="ECO:0000256" key="10">
    <source>
        <dbReference type="PROSITE-ProRule" id="PRU00703"/>
    </source>
</evidence>